<sequence length="221" mass="24779">MSLELKRTLLAKHVVKRQKLGGTSAVQADQKEKLATLKAEVSQAIDYKFATLYAHLAEKDSVNIRIGNNDNICKRLTQITKSINEKSQAVLVSSSLDGYHKLLSIVELFKLKLLNDDKTTLGLPNEAKVGCLSSRHFHQYNKIDYVTVTSDYNQLLKGARSGVDAQSEKSMKQIQKELLCTIKKTFKLPLFLVVLRVGDGLTQDAALLERGWSYQNEELVI</sequence>
<evidence type="ECO:0000313" key="2">
    <source>
        <dbReference type="Proteomes" id="UP000094336"/>
    </source>
</evidence>
<proteinExistence type="predicted"/>
<name>A0A1E3QS82_9ASCO</name>
<reference evidence="2" key="1">
    <citation type="submission" date="2016-05" db="EMBL/GenBank/DDBJ databases">
        <title>Comparative genomics of biotechnologically important yeasts.</title>
        <authorList>
            <consortium name="DOE Joint Genome Institute"/>
            <person name="Riley R."/>
            <person name="Haridas S."/>
            <person name="Wolfe K.H."/>
            <person name="Lopes M.R."/>
            <person name="Hittinger C.T."/>
            <person name="Goker M."/>
            <person name="Salamov A."/>
            <person name="Wisecaver J."/>
            <person name="Long T.M."/>
            <person name="Aerts A.L."/>
            <person name="Barry K."/>
            <person name="Choi C."/>
            <person name="Clum A."/>
            <person name="Coughlan A.Y."/>
            <person name="Deshpande S."/>
            <person name="Douglass A.P."/>
            <person name="Hanson S.J."/>
            <person name="Klenk H.-P."/>
            <person name="Labutti K."/>
            <person name="Lapidus A."/>
            <person name="Lindquist E."/>
            <person name="Lipzen A."/>
            <person name="Meier-Kolthoff J.P."/>
            <person name="Ohm R.A."/>
            <person name="Otillar R.P."/>
            <person name="Pangilinan J."/>
            <person name="Peng Y."/>
            <person name="Rokas A."/>
            <person name="Rosa C.A."/>
            <person name="Scheuner C."/>
            <person name="Sibirny A.A."/>
            <person name="Slot J.C."/>
            <person name="Stielow J.B."/>
            <person name="Sun H."/>
            <person name="Kurtzman C.P."/>
            <person name="Blackwell M."/>
            <person name="Grigoriev I.V."/>
            <person name="Jeffries T.W."/>
        </authorList>
    </citation>
    <scope>NUCLEOTIDE SEQUENCE [LARGE SCALE GENOMIC DNA]</scope>
    <source>
        <strain evidence="2">NRRL Y-12698</strain>
    </source>
</reference>
<protein>
    <recommendedName>
        <fullName evidence="3">DNA/RNA-binding protein Alba-like domain-containing protein</fullName>
    </recommendedName>
</protein>
<dbReference type="RefSeq" id="XP_018985869.1">
    <property type="nucleotide sequence ID" value="XM_019128468.1"/>
</dbReference>
<evidence type="ECO:0000313" key="1">
    <source>
        <dbReference type="EMBL" id="ODQ80541.1"/>
    </source>
</evidence>
<organism evidence="1 2">
    <name type="scientific">Babjeviella inositovora NRRL Y-12698</name>
    <dbReference type="NCBI Taxonomy" id="984486"/>
    <lineage>
        <taxon>Eukaryota</taxon>
        <taxon>Fungi</taxon>
        <taxon>Dikarya</taxon>
        <taxon>Ascomycota</taxon>
        <taxon>Saccharomycotina</taxon>
        <taxon>Pichiomycetes</taxon>
        <taxon>Serinales incertae sedis</taxon>
        <taxon>Babjeviella</taxon>
    </lineage>
</organism>
<keyword evidence="2" id="KW-1185">Reference proteome</keyword>
<accession>A0A1E3QS82</accession>
<gene>
    <name evidence="1" type="ORF">BABINDRAFT_160812</name>
</gene>
<evidence type="ECO:0008006" key="3">
    <source>
        <dbReference type="Google" id="ProtNLM"/>
    </source>
</evidence>
<dbReference type="AlphaFoldDB" id="A0A1E3QS82"/>
<dbReference type="EMBL" id="KV454429">
    <property type="protein sequence ID" value="ODQ80541.1"/>
    <property type="molecule type" value="Genomic_DNA"/>
</dbReference>
<dbReference type="Proteomes" id="UP000094336">
    <property type="component" value="Unassembled WGS sequence"/>
</dbReference>
<dbReference type="GeneID" id="30146321"/>